<sequence length="41" mass="5000">MFTPLNSMPPVYYIKKAAARFEFLDFLIFLYKYEDDFKLGR</sequence>
<name>A0A8D6U5W6_STRTR</name>
<evidence type="ECO:0000313" key="2">
    <source>
        <dbReference type="Proteomes" id="UP000509833"/>
    </source>
</evidence>
<proteinExistence type="predicted"/>
<gene>
    <name evidence="1" type="ORF">STHERMO_0298</name>
</gene>
<reference evidence="1 2" key="1">
    <citation type="submission" date="2020-06" db="EMBL/GenBank/DDBJ databases">
        <authorList>
            <person name="Chuat V."/>
        </authorList>
    </citation>
    <scope>NUCLEOTIDE SEQUENCE [LARGE SCALE GENOMIC DNA]</scope>
    <source>
        <strain evidence="1">STH_CIRM_336</strain>
    </source>
</reference>
<accession>A0A8D6U5W6</accession>
<evidence type="ECO:0000313" key="1">
    <source>
        <dbReference type="EMBL" id="CAD0136112.1"/>
    </source>
</evidence>
<organism evidence="1 2">
    <name type="scientific">Streptococcus thermophilus</name>
    <dbReference type="NCBI Taxonomy" id="1308"/>
    <lineage>
        <taxon>Bacteria</taxon>
        <taxon>Bacillati</taxon>
        <taxon>Bacillota</taxon>
        <taxon>Bacilli</taxon>
        <taxon>Lactobacillales</taxon>
        <taxon>Streptococcaceae</taxon>
        <taxon>Streptococcus</taxon>
    </lineage>
</organism>
<dbReference type="AlphaFoldDB" id="A0A8D6U5W6"/>
<dbReference type="EMBL" id="LR822017">
    <property type="protein sequence ID" value="CAD0136112.1"/>
    <property type="molecule type" value="Genomic_DNA"/>
</dbReference>
<protein>
    <submittedName>
        <fullName evidence="1">Uncharacterized protein</fullName>
    </submittedName>
</protein>
<dbReference type="Proteomes" id="UP000509833">
    <property type="component" value="Chromosome"/>
</dbReference>